<protein>
    <submittedName>
        <fullName evidence="2">Uncharacterized protein</fullName>
    </submittedName>
</protein>
<dbReference type="EMBL" id="CAXLJM020000097">
    <property type="protein sequence ID" value="CAL8133215.1"/>
    <property type="molecule type" value="Genomic_DNA"/>
</dbReference>
<feature type="compositionally biased region" description="Polar residues" evidence="1">
    <location>
        <begin position="71"/>
        <end position="96"/>
    </location>
</feature>
<proteinExistence type="predicted"/>
<evidence type="ECO:0000313" key="3">
    <source>
        <dbReference type="Proteomes" id="UP001642540"/>
    </source>
</evidence>
<dbReference type="Proteomes" id="UP001642540">
    <property type="component" value="Unassembled WGS sequence"/>
</dbReference>
<keyword evidence="3" id="KW-1185">Reference proteome</keyword>
<evidence type="ECO:0000313" key="2">
    <source>
        <dbReference type="EMBL" id="CAL8133215.1"/>
    </source>
</evidence>
<feature type="region of interest" description="Disordered" evidence="1">
    <location>
        <begin position="62"/>
        <end position="192"/>
    </location>
</feature>
<evidence type="ECO:0000256" key="1">
    <source>
        <dbReference type="SAM" id="MobiDB-lite"/>
    </source>
</evidence>
<feature type="compositionally biased region" description="Polar residues" evidence="1">
    <location>
        <begin position="138"/>
        <end position="147"/>
    </location>
</feature>
<name>A0ABP1RQU1_9HEXA</name>
<sequence>MHWKNFENKIRLVLPKWRKENLTAPESIPNFYAKDIWNRIDNGTESFKCEDVKNEYLRFINTPSPIPKPINPSQTSENTTPVASTSKNTQQASTTANIQQCSSSQQNQKANSNSNSNFLQPQPPYRKNFTLKKKPYSNIPTSQFKPQQNKHDESPFRRNHTSSHTTHRQQPKNFRGQHSPPNDVNILIDRTN</sequence>
<feature type="compositionally biased region" description="Low complexity" evidence="1">
    <location>
        <begin position="97"/>
        <end position="117"/>
    </location>
</feature>
<organism evidence="2 3">
    <name type="scientific">Orchesella dallaii</name>
    <dbReference type="NCBI Taxonomy" id="48710"/>
    <lineage>
        <taxon>Eukaryota</taxon>
        <taxon>Metazoa</taxon>
        <taxon>Ecdysozoa</taxon>
        <taxon>Arthropoda</taxon>
        <taxon>Hexapoda</taxon>
        <taxon>Collembola</taxon>
        <taxon>Entomobryomorpha</taxon>
        <taxon>Entomobryoidea</taxon>
        <taxon>Orchesellidae</taxon>
        <taxon>Orchesellinae</taxon>
        <taxon>Orchesella</taxon>
    </lineage>
</organism>
<accession>A0ABP1RQU1</accession>
<reference evidence="2 3" key="1">
    <citation type="submission" date="2024-08" db="EMBL/GenBank/DDBJ databases">
        <authorList>
            <person name="Cucini C."/>
            <person name="Frati F."/>
        </authorList>
    </citation>
    <scope>NUCLEOTIDE SEQUENCE [LARGE SCALE GENOMIC DNA]</scope>
</reference>
<feature type="compositionally biased region" description="Basic residues" evidence="1">
    <location>
        <begin position="157"/>
        <end position="170"/>
    </location>
</feature>
<gene>
    <name evidence="2" type="ORF">ODALV1_LOCUS24965</name>
</gene>
<comment type="caution">
    <text evidence="2">The sequence shown here is derived from an EMBL/GenBank/DDBJ whole genome shotgun (WGS) entry which is preliminary data.</text>
</comment>